<dbReference type="EMBL" id="QAPF01000556">
    <property type="protein sequence ID" value="TEA10482.1"/>
    <property type="molecule type" value="Genomic_DNA"/>
</dbReference>
<accession>A0A4R8T1M4</accession>
<feature type="compositionally biased region" description="Polar residues" evidence="1">
    <location>
        <begin position="617"/>
        <end position="631"/>
    </location>
</feature>
<comment type="caution">
    <text evidence="2">The sequence shown here is derived from an EMBL/GenBank/DDBJ whole genome shotgun (WGS) entry which is preliminary data.</text>
</comment>
<dbReference type="AlphaFoldDB" id="A0A4R8T1M4"/>
<organism evidence="2 3">
    <name type="scientific">Colletotrichum sidae</name>
    <dbReference type="NCBI Taxonomy" id="1347389"/>
    <lineage>
        <taxon>Eukaryota</taxon>
        <taxon>Fungi</taxon>
        <taxon>Dikarya</taxon>
        <taxon>Ascomycota</taxon>
        <taxon>Pezizomycotina</taxon>
        <taxon>Sordariomycetes</taxon>
        <taxon>Hypocreomycetidae</taxon>
        <taxon>Glomerellales</taxon>
        <taxon>Glomerellaceae</taxon>
        <taxon>Colletotrichum</taxon>
        <taxon>Colletotrichum orbiculare species complex</taxon>
    </lineage>
</organism>
<sequence length="924" mass="101996">MTSPFWHTQHGTSSPLWQTTQRAPRRQDHPGTSVPPTARTASRRTRVETQVHPPLPSSRPPLQSRYTSPEDDTKSNPARMPRRSSDSPERVYSSSSGPYDPCHSPVMTLRILSPSRHGAREDKSQVDQENRPAEASAEPPLPSPALSRAGNLKTSPKRRRLPLRDSILLKRRDSPDSPKRSTPTTATAPRNLSEPSTPKEPESRLDSQPRLKSTLSKSRLKGFPRLGPFARDQKPVETPQQKPVRPPRPDEFPNVREPAITSEKPLEAGEKLVSRICTMILDEGVGAGDDRSSTALKVWDAVAKCLDGITQPPSTESGRKVMPVDAVQAKTVHHIASADRTSSTWIHPWPPESWKAREPVQVGTGRGSTPANDATNIHGSRLSAELNSRFSTISKQSSEAEKKMTATATATPLPCPFRARNPVRFNVNDNWHCAQGQWKNLADLQQHIARHHRHRSESQLFQCPRCERGFSEPSAFKKHLTLPRDQMCDPRSEFAPMSSDPEDGITSGRARALSEGVERGKIGSWDDLWKCLFPADRMVPRPAILPAIELPQVEQEIFASDNMCNLKTSLEERLVFLASQSSNSEMLLSQIPVITGSISLVLEAHLRSVFIACRNKPSGQTSRSRSPSQNQERAKVQPRSISSASSASLRSLEKPEARRPPALKEAKSFVVDELSRPRQPAPRSFSDGSHMKHTPRSGHLPMPSTLTIPFPRISALSEQSDMPGSHNSDDGNASPKGQASDGEYSSGVESNPTSAGGLRDSNNTDIRCSKCNMRPSLRPNEEVFAEHHLSQSSVHGTQDSSCRFSDSGIGILCRNCRMLEELINSYSRASLQSARSERRTEEVKAKDANRVAPMSPFSPDPSVSVDENDEETLFDLILDSAAYVDGDGQRKTALTSPIFPPPRQDLPPGGFPEFDRYGQDGNFF</sequence>
<feature type="compositionally biased region" description="Basic and acidic residues" evidence="1">
    <location>
        <begin position="651"/>
        <end position="667"/>
    </location>
</feature>
<feature type="region of interest" description="Disordered" evidence="1">
    <location>
        <begin position="889"/>
        <end position="914"/>
    </location>
</feature>
<gene>
    <name evidence="2" type="ORF">C8034_v007718</name>
</gene>
<feature type="region of interest" description="Disordered" evidence="1">
    <location>
        <begin position="616"/>
        <end position="767"/>
    </location>
</feature>
<feature type="compositionally biased region" description="Basic and acidic residues" evidence="1">
    <location>
        <begin position="118"/>
        <end position="132"/>
    </location>
</feature>
<feature type="compositionally biased region" description="Basic and acidic residues" evidence="1">
    <location>
        <begin position="835"/>
        <end position="849"/>
    </location>
</feature>
<feature type="compositionally biased region" description="Basic and acidic residues" evidence="1">
    <location>
        <begin position="197"/>
        <end position="209"/>
    </location>
</feature>
<reference evidence="2 3" key="1">
    <citation type="submission" date="2018-11" db="EMBL/GenBank/DDBJ databases">
        <title>Genome sequence and assembly of Colletotrichum sidae.</title>
        <authorList>
            <person name="Gan P."/>
            <person name="Shirasu K."/>
        </authorList>
    </citation>
    <scope>NUCLEOTIDE SEQUENCE [LARGE SCALE GENOMIC DNA]</scope>
    <source>
        <strain evidence="2 3">CBS 518.97</strain>
    </source>
</reference>
<name>A0A4R8T1M4_9PEZI</name>
<feature type="compositionally biased region" description="Low complexity" evidence="1">
    <location>
        <begin position="639"/>
        <end position="650"/>
    </location>
</feature>
<feature type="compositionally biased region" description="Polar residues" evidence="1">
    <location>
        <begin position="716"/>
        <end position="726"/>
    </location>
</feature>
<feature type="compositionally biased region" description="Basic and acidic residues" evidence="1">
    <location>
        <begin position="167"/>
        <end position="179"/>
    </location>
</feature>
<feature type="compositionally biased region" description="Polar residues" evidence="1">
    <location>
        <begin position="180"/>
        <end position="196"/>
    </location>
</feature>
<feature type="compositionally biased region" description="Low complexity" evidence="1">
    <location>
        <begin position="133"/>
        <end position="149"/>
    </location>
</feature>
<feature type="compositionally biased region" description="Low complexity" evidence="1">
    <location>
        <begin position="853"/>
        <end position="865"/>
    </location>
</feature>
<evidence type="ECO:0000313" key="2">
    <source>
        <dbReference type="EMBL" id="TEA10482.1"/>
    </source>
</evidence>
<dbReference type="Proteomes" id="UP000295604">
    <property type="component" value="Unassembled WGS sequence"/>
</dbReference>
<feature type="compositionally biased region" description="Polar residues" evidence="1">
    <location>
        <begin position="1"/>
        <end position="22"/>
    </location>
</feature>
<keyword evidence="3" id="KW-1185">Reference proteome</keyword>
<feature type="region of interest" description="Disordered" evidence="1">
    <location>
        <begin position="1"/>
        <end position="256"/>
    </location>
</feature>
<protein>
    <recommendedName>
        <fullName evidence="4">C2H2-type domain-containing protein</fullName>
    </recommendedName>
</protein>
<feature type="compositionally biased region" description="Polar residues" evidence="1">
    <location>
        <begin position="747"/>
        <end position="766"/>
    </location>
</feature>
<feature type="region of interest" description="Disordered" evidence="1">
    <location>
        <begin position="830"/>
        <end position="866"/>
    </location>
</feature>
<evidence type="ECO:0000256" key="1">
    <source>
        <dbReference type="SAM" id="MobiDB-lite"/>
    </source>
</evidence>
<evidence type="ECO:0000313" key="3">
    <source>
        <dbReference type="Proteomes" id="UP000295604"/>
    </source>
</evidence>
<evidence type="ECO:0008006" key="4">
    <source>
        <dbReference type="Google" id="ProtNLM"/>
    </source>
</evidence>
<dbReference type="Gene3D" id="3.30.160.60">
    <property type="entry name" value="Classic Zinc Finger"/>
    <property type="match status" value="1"/>
</dbReference>
<proteinExistence type="predicted"/>